<keyword evidence="2" id="KW-1185">Reference proteome</keyword>
<reference evidence="1" key="1">
    <citation type="submission" date="2022-11" db="EMBL/GenBank/DDBJ databases">
        <authorList>
            <person name="Hyden B.L."/>
            <person name="Feng K."/>
            <person name="Yates T."/>
            <person name="Jawdy S."/>
            <person name="Smart L.B."/>
            <person name="Muchero W."/>
        </authorList>
    </citation>
    <scope>NUCLEOTIDE SEQUENCE</scope>
    <source>
        <tissue evidence="1">Shoot tip</tissue>
    </source>
</reference>
<proteinExistence type="predicted"/>
<evidence type="ECO:0000313" key="2">
    <source>
        <dbReference type="Proteomes" id="UP001151752"/>
    </source>
</evidence>
<protein>
    <submittedName>
        <fullName evidence="1">Uncharacterized protein</fullName>
    </submittedName>
</protein>
<comment type="caution">
    <text evidence="1">The sequence shown here is derived from an EMBL/GenBank/DDBJ whole genome shotgun (WGS) entry which is preliminary data.</text>
</comment>
<dbReference type="Proteomes" id="UP001151752">
    <property type="component" value="Chromosome 2"/>
</dbReference>
<dbReference type="AlphaFoldDB" id="A0A9Q0YUI2"/>
<dbReference type="EMBL" id="JAPFFM010000015">
    <property type="protein sequence ID" value="KAJ6710640.1"/>
    <property type="molecule type" value="Genomic_DNA"/>
</dbReference>
<gene>
    <name evidence="1" type="ORF">OIU74_011496</name>
</gene>
<evidence type="ECO:0000313" key="1">
    <source>
        <dbReference type="EMBL" id="KAJ6710640.1"/>
    </source>
</evidence>
<organism evidence="1 2">
    <name type="scientific">Salix koriyanagi</name>
    <dbReference type="NCBI Taxonomy" id="2511006"/>
    <lineage>
        <taxon>Eukaryota</taxon>
        <taxon>Viridiplantae</taxon>
        <taxon>Streptophyta</taxon>
        <taxon>Embryophyta</taxon>
        <taxon>Tracheophyta</taxon>
        <taxon>Spermatophyta</taxon>
        <taxon>Magnoliopsida</taxon>
        <taxon>eudicotyledons</taxon>
        <taxon>Gunneridae</taxon>
        <taxon>Pentapetalae</taxon>
        <taxon>rosids</taxon>
        <taxon>fabids</taxon>
        <taxon>Malpighiales</taxon>
        <taxon>Salicaceae</taxon>
        <taxon>Saliceae</taxon>
        <taxon>Salix</taxon>
    </lineage>
</organism>
<accession>A0A9Q0YUI2</accession>
<reference evidence="1" key="2">
    <citation type="journal article" date="2023" name="Int. J. Mol. Sci.">
        <title>De Novo Assembly and Annotation of 11 Diverse Shrub Willow (Salix) Genomes Reveals Novel Gene Organization in Sex-Linked Regions.</title>
        <authorList>
            <person name="Hyden B."/>
            <person name="Feng K."/>
            <person name="Yates T.B."/>
            <person name="Jawdy S."/>
            <person name="Cereghino C."/>
            <person name="Smart L.B."/>
            <person name="Muchero W."/>
        </authorList>
    </citation>
    <scope>NUCLEOTIDE SEQUENCE</scope>
    <source>
        <tissue evidence="1">Shoot tip</tissue>
    </source>
</reference>
<sequence length="41" mass="4884">MFFDIIDIFVLSPPQLTARGKKCLNIHYLRKISEKQNMLFN</sequence>
<name>A0A9Q0YUI2_9ROSI</name>